<name>A0A0F3IW01_9PROT</name>
<organism evidence="4 5">
    <name type="scientific">Elstera litoralis</name>
    <dbReference type="NCBI Taxonomy" id="552518"/>
    <lineage>
        <taxon>Bacteria</taxon>
        <taxon>Pseudomonadati</taxon>
        <taxon>Pseudomonadota</taxon>
        <taxon>Alphaproteobacteria</taxon>
        <taxon>Rhodospirillales</taxon>
        <taxon>Rhodospirillaceae</taxon>
        <taxon>Elstera</taxon>
    </lineage>
</organism>
<dbReference type="PANTHER" id="PTHR44591">
    <property type="entry name" value="STRESS RESPONSE REGULATOR PROTEIN 1"/>
    <property type="match status" value="1"/>
</dbReference>
<dbReference type="OrthoDB" id="9786101at2"/>
<dbReference type="SUPFAM" id="SSF88659">
    <property type="entry name" value="Sigma3 and sigma4 domains of RNA polymerase sigma factors"/>
    <property type="match status" value="1"/>
</dbReference>
<dbReference type="Pfam" id="PF22029">
    <property type="entry name" value="PhyR_sigma2"/>
    <property type="match status" value="1"/>
</dbReference>
<dbReference type="SMART" id="SM00448">
    <property type="entry name" value="REC"/>
    <property type="match status" value="1"/>
</dbReference>
<evidence type="ECO:0000256" key="2">
    <source>
        <dbReference type="PROSITE-ProRule" id="PRU00169"/>
    </source>
</evidence>
<dbReference type="RefSeq" id="WP_045774579.1">
    <property type="nucleotide sequence ID" value="NZ_LAJY01000056.1"/>
</dbReference>
<dbReference type="InterPro" id="IPR036388">
    <property type="entry name" value="WH-like_DNA-bd_sf"/>
</dbReference>
<dbReference type="Pfam" id="PF22233">
    <property type="entry name" value="PhyR_sigma-like"/>
    <property type="match status" value="1"/>
</dbReference>
<evidence type="ECO:0000259" key="3">
    <source>
        <dbReference type="PROSITE" id="PS50110"/>
    </source>
</evidence>
<evidence type="ECO:0000313" key="5">
    <source>
        <dbReference type="Proteomes" id="UP000033774"/>
    </source>
</evidence>
<dbReference type="InterPro" id="IPR014605">
    <property type="entry name" value="Sig_resp-reg_PhyR"/>
</dbReference>
<dbReference type="CDD" id="cd17540">
    <property type="entry name" value="REC_PhyR"/>
    <property type="match status" value="1"/>
</dbReference>
<gene>
    <name evidence="4" type="ORF">VZ95_03090</name>
</gene>
<dbReference type="InterPro" id="IPR011006">
    <property type="entry name" value="CheY-like_superfamily"/>
</dbReference>
<protein>
    <recommendedName>
        <fullName evidence="3">Response regulatory domain-containing protein</fullName>
    </recommendedName>
</protein>
<feature type="domain" description="Response regulatory" evidence="3">
    <location>
        <begin position="139"/>
        <end position="252"/>
    </location>
</feature>
<feature type="modified residue" description="4-aspartylphosphate" evidence="2">
    <location>
        <position position="189"/>
    </location>
</feature>
<evidence type="ECO:0000256" key="1">
    <source>
        <dbReference type="ARBA" id="ARBA00022553"/>
    </source>
</evidence>
<dbReference type="InterPro" id="IPR053866">
    <property type="entry name" value="PhyR_sigma2"/>
</dbReference>
<dbReference type="Gene3D" id="1.10.10.10">
    <property type="entry name" value="Winged helix-like DNA-binding domain superfamily/Winged helix DNA-binding domain"/>
    <property type="match status" value="1"/>
</dbReference>
<evidence type="ECO:0000313" key="4">
    <source>
        <dbReference type="EMBL" id="KJV10718.1"/>
    </source>
</evidence>
<reference evidence="4 5" key="1">
    <citation type="submission" date="2015-03" db="EMBL/GenBank/DDBJ databases">
        <title>Draft genome sequence of Elstera litoralis.</title>
        <authorList>
            <person name="Rahalkar M.C."/>
            <person name="Dhakephalkar P.K."/>
            <person name="Pore S.D."/>
            <person name="Arora P."/>
            <person name="Kapse N.G."/>
            <person name="Pandit P.S."/>
        </authorList>
    </citation>
    <scope>NUCLEOTIDE SEQUENCE [LARGE SCALE GENOMIC DNA]</scope>
    <source>
        <strain evidence="4 5">Dia-1</strain>
    </source>
</reference>
<dbReference type="Pfam" id="PF00072">
    <property type="entry name" value="Response_reg"/>
    <property type="match status" value="1"/>
</dbReference>
<dbReference type="PROSITE" id="PS50110">
    <property type="entry name" value="RESPONSE_REGULATORY"/>
    <property type="match status" value="1"/>
</dbReference>
<comment type="caution">
    <text evidence="4">The sequence shown here is derived from an EMBL/GenBank/DDBJ whole genome shotgun (WGS) entry which is preliminary data.</text>
</comment>
<dbReference type="NCBIfam" id="NF006623">
    <property type="entry name" value="PRK09191.1"/>
    <property type="match status" value="1"/>
</dbReference>
<dbReference type="PATRIC" id="fig|552518.3.peg.3522"/>
<dbReference type="EMBL" id="LAJY01000056">
    <property type="protein sequence ID" value="KJV10718.1"/>
    <property type="molecule type" value="Genomic_DNA"/>
</dbReference>
<dbReference type="InterPro" id="IPR001789">
    <property type="entry name" value="Sig_transdc_resp-reg_receiver"/>
</dbReference>
<dbReference type="InterPro" id="IPR013324">
    <property type="entry name" value="RNA_pol_sigma_r3/r4-like"/>
</dbReference>
<accession>A0A0F3IW01</accession>
<dbReference type="PANTHER" id="PTHR44591:SF20">
    <property type="entry name" value="PROTEIN PILH"/>
    <property type="match status" value="1"/>
</dbReference>
<sequence>MSISALVAPQLPLLRRYARALTGSQGSGDSYVMAVLETLIADPTVFDRACDPRVATYKLFSRLWNSLSINAQPTQPPAKNLAEQRIETLTPLPRQAFLLTAVEGFSSAQAAEILGVPPEDFAKLLDIAGGQIGAQVCSRVLIIEDEPIIAMDLEALVRGLGHTVVGNARTHTEAVAMATAERPGLVLADIRLADGSSGLEAVNEILETFEVPIIFITAFPESLLTGQRPEPTFLIAKPFREDMVRAIISQALFFGEPASALAHRVA</sequence>
<dbReference type="Proteomes" id="UP000033774">
    <property type="component" value="Unassembled WGS sequence"/>
</dbReference>
<dbReference type="InterPro" id="IPR050595">
    <property type="entry name" value="Bact_response_regulator"/>
</dbReference>
<dbReference type="Gene3D" id="3.40.50.2300">
    <property type="match status" value="1"/>
</dbReference>
<proteinExistence type="predicted"/>
<keyword evidence="5" id="KW-1185">Reference proteome</keyword>
<dbReference type="PIRSF" id="PIRSF036400">
    <property type="entry name" value="RR_Ctr_UCP036400"/>
    <property type="match status" value="1"/>
</dbReference>
<dbReference type="SUPFAM" id="SSF52172">
    <property type="entry name" value="CheY-like"/>
    <property type="match status" value="1"/>
</dbReference>
<keyword evidence="1 2" id="KW-0597">Phosphoprotein</keyword>
<dbReference type="GO" id="GO:0000160">
    <property type="term" value="P:phosphorelay signal transduction system"/>
    <property type="evidence" value="ECO:0007669"/>
    <property type="project" value="InterPro"/>
</dbReference>
<dbReference type="AlphaFoldDB" id="A0A0F3IW01"/>
<dbReference type="Gene3D" id="1.10.1740.10">
    <property type="match status" value="1"/>
</dbReference>
<dbReference type="InterPro" id="IPR053867">
    <property type="entry name" value="PhyR_sigma4"/>
</dbReference>